<accession>A0A8J4XVF4</accession>
<dbReference type="AlphaFoldDB" id="A0A8J4XVF4"/>
<feature type="chain" id="PRO_5035284561" evidence="1">
    <location>
        <begin position="34"/>
        <end position="165"/>
    </location>
</feature>
<evidence type="ECO:0000256" key="1">
    <source>
        <dbReference type="SAM" id="SignalP"/>
    </source>
</evidence>
<gene>
    <name evidence="3" type="primary">LEC1</name>
    <name evidence="3" type="ORF">GWK47_013481</name>
</gene>
<feature type="signal peptide" evidence="1">
    <location>
        <begin position="1"/>
        <end position="33"/>
    </location>
</feature>
<dbReference type="InterPro" id="IPR001304">
    <property type="entry name" value="C-type_lectin-like"/>
</dbReference>
<reference evidence="3" key="1">
    <citation type="submission" date="2020-07" db="EMBL/GenBank/DDBJ databases">
        <title>The High-quality genome of the commercially important snow crab, Chionoecetes opilio.</title>
        <authorList>
            <person name="Jeong J.-H."/>
            <person name="Ryu S."/>
        </authorList>
    </citation>
    <scope>NUCLEOTIDE SEQUENCE</scope>
    <source>
        <strain evidence="3">MADBK_172401_WGS</strain>
        <tissue evidence="3">Digestive gland</tissue>
    </source>
</reference>
<dbReference type="PANTHER" id="PTHR22803">
    <property type="entry name" value="MANNOSE, PHOSPHOLIPASE, LECTIN RECEPTOR RELATED"/>
    <property type="match status" value="1"/>
</dbReference>
<keyword evidence="1" id="KW-0732">Signal</keyword>
<dbReference type="InterPro" id="IPR016187">
    <property type="entry name" value="CTDL_fold"/>
</dbReference>
<keyword evidence="4" id="KW-1185">Reference proteome</keyword>
<dbReference type="Gene3D" id="3.10.100.10">
    <property type="entry name" value="Mannose-Binding Protein A, subunit A"/>
    <property type="match status" value="1"/>
</dbReference>
<comment type="caution">
    <text evidence="3">The sequence shown here is derived from an EMBL/GenBank/DDBJ whole genome shotgun (WGS) entry which is preliminary data.</text>
</comment>
<dbReference type="EMBL" id="JACEEZ010020247">
    <property type="protein sequence ID" value="KAG0714775.1"/>
    <property type="molecule type" value="Genomic_DNA"/>
</dbReference>
<protein>
    <submittedName>
        <fullName evidence="3">C-type lectin</fullName>
    </submittedName>
</protein>
<dbReference type="Proteomes" id="UP000770661">
    <property type="component" value="Unassembled WGS sequence"/>
</dbReference>
<proteinExistence type="predicted"/>
<dbReference type="SUPFAM" id="SSF56436">
    <property type="entry name" value="C-type lectin-like"/>
    <property type="match status" value="1"/>
</dbReference>
<dbReference type="Pfam" id="PF00059">
    <property type="entry name" value="Lectin_C"/>
    <property type="match status" value="1"/>
</dbReference>
<dbReference type="OrthoDB" id="6346021at2759"/>
<dbReference type="SMART" id="SM00034">
    <property type="entry name" value="CLECT"/>
    <property type="match status" value="1"/>
</dbReference>
<name>A0A8J4XVF4_CHIOP</name>
<dbReference type="InterPro" id="IPR050111">
    <property type="entry name" value="C-type_lectin/snaclec_domain"/>
</dbReference>
<feature type="domain" description="C-type lectin" evidence="2">
    <location>
        <begin position="54"/>
        <end position="165"/>
    </location>
</feature>
<organism evidence="3 4">
    <name type="scientific">Chionoecetes opilio</name>
    <name type="common">Atlantic snow crab</name>
    <name type="synonym">Cancer opilio</name>
    <dbReference type="NCBI Taxonomy" id="41210"/>
    <lineage>
        <taxon>Eukaryota</taxon>
        <taxon>Metazoa</taxon>
        <taxon>Ecdysozoa</taxon>
        <taxon>Arthropoda</taxon>
        <taxon>Crustacea</taxon>
        <taxon>Multicrustacea</taxon>
        <taxon>Malacostraca</taxon>
        <taxon>Eumalacostraca</taxon>
        <taxon>Eucarida</taxon>
        <taxon>Decapoda</taxon>
        <taxon>Pleocyemata</taxon>
        <taxon>Brachyura</taxon>
        <taxon>Eubrachyura</taxon>
        <taxon>Majoidea</taxon>
        <taxon>Majidae</taxon>
        <taxon>Chionoecetes</taxon>
    </lineage>
</organism>
<evidence type="ECO:0000313" key="3">
    <source>
        <dbReference type="EMBL" id="KAG0714775.1"/>
    </source>
</evidence>
<evidence type="ECO:0000313" key="4">
    <source>
        <dbReference type="Proteomes" id="UP000770661"/>
    </source>
</evidence>
<dbReference type="PROSITE" id="PS50041">
    <property type="entry name" value="C_TYPE_LECTIN_2"/>
    <property type="match status" value="1"/>
</dbReference>
<sequence length="165" mass="18412">MPPAHTSRLPKTSNTAMAMYLLLAVALVAPALSAPNPGLREYPEYRCAEGWRLVDQSCFLLADVSGNWEASQIFCNAEGAALATISSELQQETLKSFLTESVWIGLNDMKEENVFAWADGSESNFTSWAENEPNSHWLSGGEDCVEMRKVKDFQWNDESCELIRQ</sequence>
<dbReference type="InterPro" id="IPR016186">
    <property type="entry name" value="C-type_lectin-like/link_sf"/>
</dbReference>
<evidence type="ECO:0000259" key="2">
    <source>
        <dbReference type="PROSITE" id="PS50041"/>
    </source>
</evidence>